<dbReference type="PANTHER" id="PTHR38593:SF1">
    <property type="entry name" value="BLR2558 PROTEIN"/>
    <property type="match status" value="1"/>
</dbReference>
<organism evidence="3 4">
    <name type="scientific">Aquamicrobium soli</name>
    <dbReference type="NCBI Taxonomy" id="1811518"/>
    <lineage>
        <taxon>Bacteria</taxon>
        <taxon>Pseudomonadati</taxon>
        <taxon>Pseudomonadota</taxon>
        <taxon>Alphaproteobacteria</taxon>
        <taxon>Hyphomicrobiales</taxon>
        <taxon>Phyllobacteriaceae</taxon>
        <taxon>Aquamicrobium</taxon>
    </lineage>
</organism>
<dbReference type="PANTHER" id="PTHR38593">
    <property type="entry name" value="BLR2558 PROTEIN"/>
    <property type="match status" value="1"/>
</dbReference>
<dbReference type="InterPro" id="IPR012347">
    <property type="entry name" value="Ferritin-like"/>
</dbReference>
<comment type="caution">
    <text evidence="3">The sequence shown here is derived from an EMBL/GenBank/DDBJ whole genome shotgun (WGS) entry which is preliminary data.</text>
</comment>
<dbReference type="InterPro" id="IPR025419">
    <property type="entry name" value="DUF4142"/>
</dbReference>
<dbReference type="EMBL" id="JBHRTK010000001">
    <property type="protein sequence ID" value="MFC3204964.1"/>
    <property type="molecule type" value="Genomic_DNA"/>
</dbReference>
<protein>
    <submittedName>
        <fullName evidence="3">DUF4142 domain-containing protein</fullName>
    </submittedName>
</protein>
<reference evidence="4" key="1">
    <citation type="journal article" date="2019" name="Int. J. Syst. Evol. Microbiol.">
        <title>The Global Catalogue of Microorganisms (GCM) 10K type strain sequencing project: providing services to taxonomists for standard genome sequencing and annotation.</title>
        <authorList>
            <consortium name="The Broad Institute Genomics Platform"/>
            <consortium name="The Broad Institute Genome Sequencing Center for Infectious Disease"/>
            <person name="Wu L."/>
            <person name="Ma J."/>
        </authorList>
    </citation>
    <scope>NUCLEOTIDE SEQUENCE [LARGE SCALE GENOMIC DNA]</scope>
    <source>
        <strain evidence="4">KCTC 52165</strain>
    </source>
</reference>
<feature type="signal peptide" evidence="1">
    <location>
        <begin position="1"/>
        <end position="24"/>
    </location>
</feature>
<name>A0ABV7K3I5_9HYPH</name>
<feature type="domain" description="DUF4142" evidence="2">
    <location>
        <begin position="27"/>
        <end position="161"/>
    </location>
</feature>
<evidence type="ECO:0000313" key="4">
    <source>
        <dbReference type="Proteomes" id="UP001595583"/>
    </source>
</evidence>
<evidence type="ECO:0000256" key="1">
    <source>
        <dbReference type="SAM" id="SignalP"/>
    </source>
</evidence>
<proteinExistence type="predicted"/>
<keyword evidence="4" id="KW-1185">Reference proteome</keyword>
<dbReference type="RefSeq" id="WP_378217918.1">
    <property type="nucleotide sequence ID" value="NZ_JBHRTK010000001.1"/>
</dbReference>
<gene>
    <name evidence="3" type="ORF">ACFOHJ_01960</name>
</gene>
<sequence>MRTKLVLASLAGATAIAFSFPALSADTAQDFVNKAAVGGMFEVQSSKLAESAAADDNVKGFARMMVTDHTAANKKLETIAGEQKLNVPKALDAEHQATLDKLNGAKGESFDQAYVPAQSDAHDEAVSLFENYSRDGDNAQLKAFAAETLPTLKMHQEKIQTIAKIMEGQTTTGSTEGAAPVSGANSFTEAQAKDRIENAGYSGVSGLAKDDNGVWRGQATKDGKAVSVALDYQGHVTSQSE</sequence>
<dbReference type="Pfam" id="PF13628">
    <property type="entry name" value="DUF4142"/>
    <property type="match status" value="1"/>
</dbReference>
<accession>A0ABV7K3I5</accession>
<evidence type="ECO:0000313" key="3">
    <source>
        <dbReference type="EMBL" id="MFC3204964.1"/>
    </source>
</evidence>
<dbReference type="Proteomes" id="UP001595583">
    <property type="component" value="Unassembled WGS sequence"/>
</dbReference>
<feature type="chain" id="PRO_5046594941" evidence="1">
    <location>
        <begin position="25"/>
        <end position="241"/>
    </location>
</feature>
<evidence type="ECO:0000259" key="2">
    <source>
        <dbReference type="Pfam" id="PF13628"/>
    </source>
</evidence>
<dbReference type="Gene3D" id="1.20.1260.10">
    <property type="match status" value="1"/>
</dbReference>
<keyword evidence="1" id="KW-0732">Signal</keyword>